<reference evidence="3 4" key="1">
    <citation type="journal article" date="2012" name="J. Bacteriol.">
        <title>Draft genome of Streptomyces tsukubaensis NRRL 18488, the producer of the clinically important immunosuppressant tacrolimus (FK506).</title>
        <authorList>
            <person name="Barreiro C."/>
            <person name="Prieto C."/>
            <person name="Sola-Landa A."/>
            <person name="Solera E."/>
            <person name="Martinez-Castro M."/>
            <person name="Perez-Redondo R."/>
            <person name="Garcia-Estrada C."/>
            <person name="Aparicio J.F."/>
            <person name="Fernandez-Martinez L.T."/>
            <person name="Santos-Aberturas J."/>
            <person name="Salehi-Najafabadi Z."/>
            <person name="Rodriguez-Garcia A."/>
            <person name="Tauch A."/>
            <person name="Martin J.F."/>
        </authorList>
    </citation>
    <scope>NUCLEOTIDE SEQUENCE [LARGE SCALE GENOMIC DNA]</scope>
    <source>
        <strain evidence="4">DSM 42081 / NBRC 108919 / NRRL 18488 / 9993</strain>
    </source>
</reference>
<dbReference type="Pfam" id="PF03372">
    <property type="entry name" value="Exo_endo_phos"/>
    <property type="match status" value="1"/>
</dbReference>
<protein>
    <submittedName>
        <fullName evidence="3">Endonuclease</fullName>
    </submittedName>
</protein>
<dbReference type="Gene3D" id="2.130.10.130">
    <property type="entry name" value="Integrin alpha, N-terminal"/>
    <property type="match status" value="1"/>
</dbReference>
<accession>I2N9R0</accession>
<dbReference type="SUPFAM" id="SSF69318">
    <property type="entry name" value="Integrin alpha N-terminal domain"/>
    <property type="match status" value="1"/>
</dbReference>
<keyword evidence="1" id="KW-0732">Signal</keyword>
<evidence type="ECO:0000259" key="2">
    <source>
        <dbReference type="Pfam" id="PF03372"/>
    </source>
</evidence>
<gene>
    <name evidence="3" type="ORF">STSU_004165</name>
</gene>
<keyword evidence="4" id="KW-1185">Reference proteome</keyword>
<dbReference type="Proteomes" id="UP000005940">
    <property type="component" value="Chromosome"/>
</dbReference>
<keyword evidence="3" id="KW-0378">Hydrolase</keyword>
<dbReference type="InterPro" id="IPR028994">
    <property type="entry name" value="Integrin_alpha_N"/>
</dbReference>
<dbReference type="InterPro" id="IPR013517">
    <property type="entry name" value="FG-GAP"/>
</dbReference>
<evidence type="ECO:0000313" key="3">
    <source>
        <dbReference type="EMBL" id="QKM66475.1"/>
    </source>
</evidence>
<keyword evidence="3" id="KW-0255">Endonuclease</keyword>
<dbReference type="InterPro" id="IPR036691">
    <property type="entry name" value="Endo/exonu/phosph_ase_sf"/>
</dbReference>
<dbReference type="InterPro" id="IPR005135">
    <property type="entry name" value="Endo/exonuclease/phosphatase"/>
</dbReference>
<dbReference type="SUPFAM" id="SSF56219">
    <property type="entry name" value="DNase I-like"/>
    <property type="match status" value="1"/>
</dbReference>
<dbReference type="PANTHER" id="PTHR44103:SF1">
    <property type="entry name" value="PROPROTEIN CONVERTASE P"/>
    <property type="match status" value="1"/>
</dbReference>
<dbReference type="EMBL" id="CP029159">
    <property type="protein sequence ID" value="QKM66475.1"/>
    <property type="molecule type" value="Genomic_DNA"/>
</dbReference>
<dbReference type="RefSeq" id="WP_006345387.1">
    <property type="nucleotide sequence ID" value="NZ_CP029159.1"/>
</dbReference>
<evidence type="ECO:0000256" key="1">
    <source>
        <dbReference type="ARBA" id="ARBA00022729"/>
    </source>
</evidence>
<organism evidence="3 4">
    <name type="scientific">Streptomyces tsukubensis (strain DSM 42081 / NBRC 108919 / NRRL 18488 / 9993)</name>
    <dbReference type="NCBI Taxonomy" id="1114943"/>
    <lineage>
        <taxon>Bacteria</taxon>
        <taxon>Bacillati</taxon>
        <taxon>Actinomycetota</taxon>
        <taxon>Actinomycetes</taxon>
        <taxon>Kitasatosporales</taxon>
        <taxon>Streptomycetaceae</taxon>
        <taxon>Streptomyces</taxon>
    </lineage>
</organism>
<dbReference type="PANTHER" id="PTHR44103">
    <property type="entry name" value="PROPROTEIN CONVERTASE P"/>
    <property type="match status" value="1"/>
</dbReference>
<dbReference type="Pfam" id="PF13517">
    <property type="entry name" value="FG-GAP_3"/>
    <property type="match status" value="1"/>
</dbReference>
<keyword evidence="3" id="KW-0540">Nuclease</keyword>
<dbReference type="Gene3D" id="3.60.10.10">
    <property type="entry name" value="Endonuclease/exonuclease/phosphatase"/>
    <property type="match status" value="1"/>
</dbReference>
<evidence type="ECO:0000313" key="4">
    <source>
        <dbReference type="Proteomes" id="UP000005940"/>
    </source>
</evidence>
<name>I2N9R0_STRT9</name>
<proteinExistence type="predicted"/>
<feature type="domain" description="Endonuclease/exonuclease/phosphatase" evidence="2">
    <location>
        <begin position="41"/>
        <end position="317"/>
    </location>
</feature>
<sequence length="581" mass="61257">MHIRRAAVAGIFALAGLIAPLSFPAQADTVSPASAPVLRFLSYNICGNWEKCSSTPDEVAPRVQKVYDETVSWKSDVVLLQEVCRSQFNALEARLGTLGYSGSFTETQTPARDNSQDLCKDDTAANPVEGDYGLAVFTKGPAANPQVVDLATGLEGGTERWTTLCVDAPLQGITTRSCSVHLYSDSTTVAKQQAVKLATVANTWIDKGMPVVLGGDFNPRYSGGQADAPLSPVLDSFYSHSGGAGRFLEADETDASRFTAGCTALSPPSGHCRSGAPTLVAKAPDPAAKLDYIFLSKDHFKNVAGDVQALSSSVSDHHAYRGAATWSFCNNRDDGLADMLRRDASGDLWRHFGRPNGVLAPVPCKVGAGMSDLRLIGRGTDHNGGGEDLYSIDHAGDLHFHPGHTTELFFSTPRKVGWGWSAATALNSTPDMDGDGLADLLVAFDNGDLYLVPGNGDGTVDAKIRIGQGWGVYDTVLTPGDVTGDGKADVVARDTAGALFVFPGTGTGTLEARTQIGHGWQVYNTVFAPGDVNGDGKPDLLARDNAGTLQFYAGTGRLNGNATFAAMVKAGQDFSTTDLLR</sequence>
<dbReference type="GO" id="GO:0004519">
    <property type="term" value="F:endonuclease activity"/>
    <property type="evidence" value="ECO:0007669"/>
    <property type="project" value="UniProtKB-KW"/>
</dbReference>
<dbReference type="AlphaFoldDB" id="I2N9R0"/>